<sequence>MNTDRHGQHGLVRISESILSLSPPSPSTFIRVHRWSIRA</sequence>
<protein>
    <submittedName>
        <fullName evidence="1">Uncharacterized protein</fullName>
    </submittedName>
</protein>
<dbReference type="HOGENOM" id="CLU_3318462_0_0_6"/>
<dbReference type="EMBL" id="CP003989">
    <property type="protein sequence ID" value="AGA32950.1"/>
    <property type="molecule type" value="Genomic_DNA"/>
</dbReference>
<dbReference type="PATRIC" id="fig|1255043.3.peg.1291"/>
<reference evidence="1" key="1">
    <citation type="submission" date="2015-12" db="EMBL/GenBank/DDBJ databases">
        <authorList>
            <person name="Tikhonova T.V."/>
            <person name="Pavlov A.R."/>
            <person name="Beletsky A.V."/>
            <person name="Mardanov A.V."/>
            <person name="Sorokin D.Y."/>
            <person name="Ravin N.V."/>
            <person name="Popov V.O."/>
        </authorList>
    </citation>
    <scope>NUCLEOTIDE SEQUENCE</scope>
    <source>
        <strain evidence="1">DSM 14787</strain>
    </source>
</reference>
<name>L0DVE9_THIND</name>
<proteinExistence type="predicted"/>
<gene>
    <name evidence="1" type="ordered locus">TVNIR_1277</name>
</gene>
<dbReference type="AlphaFoldDB" id="L0DVE9"/>
<dbReference type="Proteomes" id="UP000010809">
    <property type="component" value="Chromosome"/>
</dbReference>
<dbReference type="KEGG" id="tni:TVNIR_1277"/>
<keyword evidence="2" id="KW-1185">Reference proteome</keyword>
<accession>L0DVE9</accession>
<organism evidence="1 2">
    <name type="scientific">Thioalkalivibrio nitratireducens (strain DSM 14787 / UNIQEM 213 / ALEN2)</name>
    <dbReference type="NCBI Taxonomy" id="1255043"/>
    <lineage>
        <taxon>Bacteria</taxon>
        <taxon>Pseudomonadati</taxon>
        <taxon>Pseudomonadota</taxon>
        <taxon>Gammaproteobacteria</taxon>
        <taxon>Chromatiales</taxon>
        <taxon>Ectothiorhodospiraceae</taxon>
        <taxon>Thioalkalivibrio</taxon>
    </lineage>
</organism>
<evidence type="ECO:0000313" key="2">
    <source>
        <dbReference type="Proteomes" id="UP000010809"/>
    </source>
</evidence>
<evidence type="ECO:0000313" key="1">
    <source>
        <dbReference type="EMBL" id="AGA32950.1"/>
    </source>
</evidence>